<evidence type="ECO:0000256" key="1">
    <source>
        <dbReference type="SAM" id="MobiDB-lite"/>
    </source>
</evidence>
<gene>
    <name evidence="3" type="ORF">XENOCAPTIV_021849</name>
</gene>
<keyword evidence="2" id="KW-1133">Transmembrane helix</keyword>
<keyword evidence="4" id="KW-1185">Reference proteome</keyword>
<organism evidence="3 4">
    <name type="scientific">Xenoophorus captivus</name>
    <dbReference type="NCBI Taxonomy" id="1517983"/>
    <lineage>
        <taxon>Eukaryota</taxon>
        <taxon>Metazoa</taxon>
        <taxon>Chordata</taxon>
        <taxon>Craniata</taxon>
        <taxon>Vertebrata</taxon>
        <taxon>Euteleostomi</taxon>
        <taxon>Actinopterygii</taxon>
        <taxon>Neopterygii</taxon>
        <taxon>Teleostei</taxon>
        <taxon>Neoteleostei</taxon>
        <taxon>Acanthomorphata</taxon>
        <taxon>Ovalentaria</taxon>
        <taxon>Atherinomorphae</taxon>
        <taxon>Cyprinodontiformes</taxon>
        <taxon>Goodeidae</taxon>
        <taxon>Xenoophorus</taxon>
    </lineage>
</organism>
<feature type="transmembrane region" description="Helical" evidence="2">
    <location>
        <begin position="20"/>
        <end position="53"/>
    </location>
</feature>
<evidence type="ECO:0000313" key="4">
    <source>
        <dbReference type="Proteomes" id="UP001434883"/>
    </source>
</evidence>
<name>A0ABV0S1T3_9TELE</name>
<dbReference type="EMBL" id="JAHRIN010063629">
    <property type="protein sequence ID" value="MEQ2213837.1"/>
    <property type="molecule type" value="Genomic_DNA"/>
</dbReference>
<proteinExistence type="predicted"/>
<accession>A0ABV0S1T3</accession>
<evidence type="ECO:0000256" key="2">
    <source>
        <dbReference type="SAM" id="Phobius"/>
    </source>
</evidence>
<dbReference type="Proteomes" id="UP001434883">
    <property type="component" value="Unassembled WGS sequence"/>
</dbReference>
<sequence length="128" mass="14623">MLYWLYVTLLVPECLGALYFALMFLCVCVCVCMCVCVCVCVGVIMGSVLIIWLDIPSFQCKLERQYICTQSLTEMHVLLELCVCVGSLPLLSECINPPDCRSQSGQRKEESSRQREHERMKGWKRGDE</sequence>
<comment type="caution">
    <text evidence="3">The sequence shown here is derived from an EMBL/GenBank/DDBJ whole genome shotgun (WGS) entry which is preliminary data.</text>
</comment>
<keyword evidence="2" id="KW-0472">Membrane</keyword>
<keyword evidence="2" id="KW-0812">Transmembrane</keyword>
<evidence type="ECO:0000313" key="3">
    <source>
        <dbReference type="EMBL" id="MEQ2213837.1"/>
    </source>
</evidence>
<feature type="region of interest" description="Disordered" evidence="1">
    <location>
        <begin position="98"/>
        <end position="128"/>
    </location>
</feature>
<reference evidence="3 4" key="1">
    <citation type="submission" date="2021-06" db="EMBL/GenBank/DDBJ databases">
        <authorList>
            <person name="Palmer J.M."/>
        </authorList>
    </citation>
    <scope>NUCLEOTIDE SEQUENCE [LARGE SCALE GENOMIC DNA]</scope>
    <source>
        <strain evidence="3 4">XC_2019</strain>
        <tissue evidence="3">Muscle</tissue>
    </source>
</reference>
<protein>
    <recommendedName>
        <fullName evidence="5">NADH dehydrogenase subunit 6</fullName>
    </recommendedName>
</protein>
<feature type="compositionally biased region" description="Basic and acidic residues" evidence="1">
    <location>
        <begin position="106"/>
        <end position="128"/>
    </location>
</feature>
<evidence type="ECO:0008006" key="5">
    <source>
        <dbReference type="Google" id="ProtNLM"/>
    </source>
</evidence>